<dbReference type="PROSITE" id="PS51721">
    <property type="entry name" value="G_CP"/>
    <property type="match status" value="1"/>
</dbReference>
<keyword evidence="5" id="KW-0378">Hydrolase</keyword>
<accession>A0A1E4SYJ5</accession>
<dbReference type="Pfam" id="PF01926">
    <property type="entry name" value="MMR_HSR1"/>
    <property type="match status" value="1"/>
</dbReference>
<keyword evidence="3" id="KW-0963">Cytoplasm</keyword>
<keyword evidence="6" id="KW-0342">GTP-binding</keyword>
<feature type="region of interest" description="Disordered" evidence="8">
    <location>
        <begin position="653"/>
        <end position="680"/>
    </location>
</feature>
<keyword evidence="4" id="KW-0547">Nucleotide-binding</keyword>
<comment type="subcellular location">
    <subcellularLocation>
        <location evidence="2">Cytoplasm</location>
    </subcellularLocation>
</comment>
<sequence length="680" mass="77647">MPPKAEPKKWKPPKGPKNTPHKNKNTIGLGRTIRNMKNQSNQVYYLPDGEMRFTTDKHEDSWVKLRSVTQENALDEFLNTAALADTDFTAEKVSNVKIIKVNNQTVDTGNYNPYLLTSDQQNEKFLIQKEHEFELTVPRRPTWDNSTTKYELERLESEAFLKWRRQLAMLQENNDLLLTPFERNIMVWKQLWRVVERSDLIVQIVDARNPLLFRSIDLEKYVLELNPLKKNLLLVNKADLLTFDQRLSWAKYFKSHNIKYTFFSALQANEILEMQKQEEEALKHAEILGHSKENTNLEGLDEEELAELERLNKELEAIEDKIDDLELNNDDDKDKEEDVIALTKIATVDELEDLFMRVAPEPLTEPPEGQPKRLQIGLVGYPNVGKSSTINALVGSKKVSVSATPGKTKHFQTILLSDNVILCDCPGLVFPNFAYTNGELVCNGVLPIDQLREVTGPCQLVTQRIPKYFLEAVYGILIPITPIDEGGSGIPTSQELLNAYARARGYMTQGFGSADESRAARYILKDYVKGKLLFVNPPPNEDGSQKSDDEAREFNKNLYTLNYLPDQRRDQLIQAIKDKGLNPKTFDLSKDLNKLTFSSHISNDDPLNKNKHARTYGGKQAALINTAADLDQEFFKLNGVKGQFKTPFHKLKQEESKNNKKHNKKNKAKAKKALFNAVEV</sequence>
<evidence type="ECO:0000256" key="7">
    <source>
        <dbReference type="SAM" id="Coils"/>
    </source>
</evidence>
<dbReference type="InterPro" id="IPR006073">
    <property type="entry name" value="GTP-bd"/>
</dbReference>
<dbReference type="Proteomes" id="UP000094801">
    <property type="component" value="Unassembled WGS sequence"/>
</dbReference>
<feature type="coiled-coil region" evidence="7">
    <location>
        <begin position="294"/>
        <end position="335"/>
    </location>
</feature>
<evidence type="ECO:0000256" key="5">
    <source>
        <dbReference type="ARBA" id="ARBA00022801"/>
    </source>
</evidence>
<feature type="compositionally biased region" description="Basic residues" evidence="8">
    <location>
        <begin position="10"/>
        <end position="24"/>
    </location>
</feature>
<evidence type="ECO:0000256" key="8">
    <source>
        <dbReference type="SAM" id="MobiDB-lite"/>
    </source>
</evidence>
<dbReference type="GO" id="GO:0005829">
    <property type="term" value="C:cytosol"/>
    <property type="evidence" value="ECO:0007669"/>
    <property type="project" value="TreeGrafter"/>
</dbReference>
<dbReference type="InterPro" id="IPR030378">
    <property type="entry name" value="G_CP_dom"/>
</dbReference>
<dbReference type="InterPro" id="IPR027417">
    <property type="entry name" value="P-loop_NTPase"/>
</dbReference>
<proteinExistence type="predicted"/>
<dbReference type="GO" id="GO:0005525">
    <property type="term" value="F:GTP binding"/>
    <property type="evidence" value="ECO:0007669"/>
    <property type="project" value="UniProtKB-KW"/>
</dbReference>
<dbReference type="CDD" id="cd01857">
    <property type="entry name" value="HSR1_MMR1"/>
    <property type="match status" value="1"/>
</dbReference>
<evidence type="ECO:0000256" key="4">
    <source>
        <dbReference type="ARBA" id="ARBA00022741"/>
    </source>
</evidence>
<dbReference type="Gene3D" id="3.40.50.300">
    <property type="entry name" value="P-loop containing nucleotide triphosphate hydrolases"/>
    <property type="match status" value="1"/>
</dbReference>
<feature type="region of interest" description="Disordered" evidence="8">
    <location>
        <begin position="1"/>
        <end position="28"/>
    </location>
</feature>
<evidence type="ECO:0000256" key="3">
    <source>
        <dbReference type="ARBA" id="ARBA00022490"/>
    </source>
</evidence>
<feature type="domain" description="CP-type G" evidence="9">
    <location>
        <begin position="188"/>
        <end position="431"/>
    </location>
</feature>
<dbReference type="GO" id="GO:0003924">
    <property type="term" value="F:GTPase activity"/>
    <property type="evidence" value="ECO:0007669"/>
    <property type="project" value="InterPro"/>
</dbReference>
<dbReference type="InterPro" id="IPR043358">
    <property type="entry name" value="GNL1-like"/>
</dbReference>
<evidence type="ECO:0000256" key="6">
    <source>
        <dbReference type="ARBA" id="ARBA00023134"/>
    </source>
</evidence>
<dbReference type="STRING" id="983967.A0A1E4SYJ5"/>
<protein>
    <recommendedName>
        <fullName evidence="9">CP-type G domain-containing protein</fullName>
    </recommendedName>
</protein>
<reference evidence="11" key="1">
    <citation type="submission" date="2016-04" db="EMBL/GenBank/DDBJ databases">
        <title>Comparative genomics of biotechnologically important yeasts.</title>
        <authorList>
            <consortium name="DOE Joint Genome Institute"/>
            <person name="Riley R."/>
            <person name="Haridas S."/>
            <person name="Wolfe K.H."/>
            <person name="Lopes M.R."/>
            <person name="Hittinger C.T."/>
            <person name="Goker M."/>
            <person name="Salamov A."/>
            <person name="Wisecaver J."/>
            <person name="Long T.M."/>
            <person name="Aerts A.L."/>
            <person name="Barry K."/>
            <person name="Choi C."/>
            <person name="Clum A."/>
            <person name="Coughlan A.Y."/>
            <person name="Deshpande S."/>
            <person name="Douglass A.P."/>
            <person name="Hanson S.J."/>
            <person name="Klenk H.-P."/>
            <person name="Labutti K."/>
            <person name="Lapidus A."/>
            <person name="Lindquist E."/>
            <person name="Lipzen A."/>
            <person name="Meier-Kolthoff J.P."/>
            <person name="Ohm R.A."/>
            <person name="Otillar R.P."/>
            <person name="Pangilinan J."/>
            <person name="Peng Y."/>
            <person name="Rokas A."/>
            <person name="Rosa C.A."/>
            <person name="Scheuner C."/>
            <person name="Sibirny A.A."/>
            <person name="Slot J.C."/>
            <person name="Stielow J.B."/>
            <person name="Sun H."/>
            <person name="Kurtzman C.P."/>
            <person name="Blackwell M."/>
            <person name="Grigoriev I.V."/>
            <person name="Jeffries T.W."/>
        </authorList>
    </citation>
    <scope>NUCLEOTIDE SEQUENCE [LARGE SCALE GENOMIC DNA]</scope>
    <source>
        <strain evidence="11">NRRL YB-2248</strain>
    </source>
</reference>
<evidence type="ECO:0000313" key="10">
    <source>
        <dbReference type="EMBL" id="ODV84554.1"/>
    </source>
</evidence>
<feature type="compositionally biased region" description="Basic residues" evidence="8">
    <location>
        <begin position="659"/>
        <end position="672"/>
    </location>
</feature>
<dbReference type="OrthoDB" id="61815at2759"/>
<dbReference type="SUPFAM" id="SSF52540">
    <property type="entry name" value="P-loop containing nucleoside triphosphate hydrolases"/>
    <property type="match status" value="1"/>
</dbReference>
<evidence type="ECO:0000313" key="11">
    <source>
        <dbReference type="Proteomes" id="UP000094801"/>
    </source>
</evidence>
<name>A0A1E4SYJ5_9ASCO</name>
<dbReference type="AlphaFoldDB" id="A0A1E4SYJ5"/>
<gene>
    <name evidence="10" type="ORF">CANARDRAFT_235756</name>
</gene>
<evidence type="ECO:0000256" key="2">
    <source>
        <dbReference type="ARBA" id="ARBA00004496"/>
    </source>
</evidence>
<evidence type="ECO:0000256" key="1">
    <source>
        <dbReference type="ARBA" id="ARBA00003269"/>
    </source>
</evidence>
<comment type="function">
    <text evidence="1">May be involved in the mitochondrial lipid metabolism.</text>
</comment>
<dbReference type="EMBL" id="KV453856">
    <property type="protein sequence ID" value="ODV84554.1"/>
    <property type="molecule type" value="Genomic_DNA"/>
</dbReference>
<dbReference type="PANTHER" id="PTHR45709">
    <property type="entry name" value="LARGE SUBUNIT GTPASE 1 HOMOLOG-RELATED"/>
    <property type="match status" value="1"/>
</dbReference>
<keyword evidence="11" id="KW-1185">Reference proteome</keyword>
<keyword evidence="7" id="KW-0175">Coiled coil</keyword>
<organism evidence="10 11">
    <name type="scientific">[Candida] arabinofermentans NRRL YB-2248</name>
    <dbReference type="NCBI Taxonomy" id="983967"/>
    <lineage>
        <taxon>Eukaryota</taxon>
        <taxon>Fungi</taxon>
        <taxon>Dikarya</taxon>
        <taxon>Ascomycota</taxon>
        <taxon>Saccharomycotina</taxon>
        <taxon>Pichiomycetes</taxon>
        <taxon>Pichiales</taxon>
        <taxon>Pichiaceae</taxon>
        <taxon>Ogataea</taxon>
        <taxon>Ogataea/Candida clade</taxon>
    </lineage>
</organism>
<dbReference type="PANTHER" id="PTHR45709:SF2">
    <property type="entry name" value="LARGE SUBUNIT GTPASE 1 HOMOLOG"/>
    <property type="match status" value="1"/>
</dbReference>
<dbReference type="GO" id="GO:0000054">
    <property type="term" value="P:ribosomal subunit export from nucleus"/>
    <property type="evidence" value="ECO:0007669"/>
    <property type="project" value="TreeGrafter"/>
</dbReference>
<evidence type="ECO:0000259" key="9">
    <source>
        <dbReference type="PROSITE" id="PS51721"/>
    </source>
</evidence>